<feature type="domain" description="Ubiquitin-like" evidence="9">
    <location>
        <begin position="1149"/>
        <end position="1220"/>
    </location>
</feature>
<dbReference type="FunFam" id="3.10.20.90:FF:000160">
    <property type="entry name" value="Polyubiquitin-C"/>
    <property type="match status" value="1"/>
</dbReference>
<dbReference type="InterPro" id="IPR050158">
    <property type="entry name" value="Ubiquitin_ubiquitin-like"/>
</dbReference>
<name>A0A2G8JG81_STIJA</name>
<dbReference type="PANTHER" id="PTHR10666">
    <property type="entry name" value="UBIQUITIN"/>
    <property type="match status" value="1"/>
</dbReference>
<dbReference type="CDD" id="cd17039">
    <property type="entry name" value="Ubl_ubiquitin_like"/>
    <property type="match status" value="8"/>
</dbReference>
<evidence type="ECO:0000256" key="2">
    <source>
        <dbReference type="ARBA" id="ARBA00004496"/>
    </source>
</evidence>
<dbReference type="PROSITE" id="PS50053">
    <property type="entry name" value="UBIQUITIN_2"/>
    <property type="match status" value="15"/>
</dbReference>
<proteinExistence type="inferred from homology"/>
<dbReference type="SUPFAM" id="SSF54236">
    <property type="entry name" value="Ubiquitin-like"/>
    <property type="match status" value="16"/>
</dbReference>
<evidence type="ECO:0000256" key="8">
    <source>
        <dbReference type="ARBA" id="ARBA00023242"/>
    </source>
</evidence>
<dbReference type="Gene3D" id="3.10.20.90">
    <property type="entry name" value="Phosphatidylinositol 3-kinase Catalytic Subunit, Chain A, domain 1"/>
    <property type="match status" value="14"/>
</dbReference>
<feature type="domain" description="Ubiquitin-like" evidence="9">
    <location>
        <begin position="483"/>
        <end position="558"/>
    </location>
</feature>
<dbReference type="FunFam" id="3.10.20.90:FF:000009">
    <property type="entry name" value="Ubiquitin-60S ribosomal protein"/>
    <property type="match status" value="1"/>
</dbReference>
<feature type="domain" description="Ubiquitin-like" evidence="9">
    <location>
        <begin position="1226"/>
        <end position="1298"/>
    </location>
</feature>
<evidence type="ECO:0000256" key="6">
    <source>
        <dbReference type="ARBA" id="ARBA00022737"/>
    </source>
</evidence>
<dbReference type="InterPro" id="IPR019954">
    <property type="entry name" value="Ubiquitin_CS"/>
</dbReference>
<reference evidence="10 11" key="1">
    <citation type="journal article" date="2017" name="PLoS Biol.">
        <title>The sea cucumber genome provides insights into morphological evolution and visceral regeneration.</title>
        <authorList>
            <person name="Zhang X."/>
            <person name="Sun L."/>
            <person name="Yuan J."/>
            <person name="Sun Y."/>
            <person name="Gao Y."/>
            <person name="Zhang L."/>
            <person name="Li S."/>
            <person name="Dai H."/>
            <person name="Hamel J.F."/>
            <person name="Liu C."/>
            <person name="Yu Y."/>
            <person name="Liu S."/>
            <person name="Lin W."/>
            <person name="Guo K."/>
            <person name="Jin S."/>
            <person name="Xu P."/>
            <person name="Storey K.B."/>
            <person name="Huan P."/>
            <person name="Zhang T."/>
            <person name="Zhou Y."/>
            <person name="Zhang J."/>
            <person name="Lin C."/>
            <person name="Li X."/>
            <person name="Xing L."/>
            <person name="Huo D."/>
            <person name="Sun M."/>
            <person name="Wang L."/>
            <person name="Mercier A."/>
            <person name="Li F."/>
            <person name="Yang H."/>
            <person name="Xiang J."/>
        </authorList>
    </citation>
    <scope>NUCLEOTIDE SEQUENCE [LARGE SCALE GENOMIC DNA]</scope>
    <source>
        <strain evidence="10">Shaxun</strain>
        <tissue evidence="10">Muscle</tissue>
    </source>
</reference>
<dbReference type="Pfam" id="PF00240">
    <property type="entry name" value="ubiquitin"/>
    <property type="match status" value="13"/>
</dbReference>
<protein>
    <submittedName>
        <fullName evidence="10">Ubiquitin C variant</fullName>
    </submittedName>
</protein>
<dbReference type="InterPro" id="IPR019956">
    <property type="entry name" value="Ubiquitin_dom"/>
</dbReference>
<organism evidence="10 11">
    <name type="scientific">Stichopus japonicus</name>
    <name type="common">Sea cucumber</name>
    <dbReference type="NCBI Taxonomy" id="307972"/>
    <lineage>
        <taxon>Eukaryota</taxon>
        <taxon>Metazoa</taxon>
        <taxon>Echinodermata</taxon>
        <taxon>Eleutherozoa</taxon>
        <taxon>Echinozoa</taxon>
        <taxon>Holothuroidea</taxon>
        <taxon>Aspidochirotacea</taxon>
        <taxon>Aspidochirotida</taxon>
        <taxon>Stichopodidae</taxon>
        <taxon>Apostichopus</taxon>
    </lineage>
</organism>
<feature type="domain" description="Ubiquitin-like" evidence="9">
    <location>
        <begin position="559"/>
        <end position="634"/>
    </location>
</feature>
<feature type="domain" description="Ubiquitin-like" evidence="9">
    <location>
        <begin position="644"/>
        <end position="713"/>
    </location>
</feature>
<feature type="domain" description="Ubiquitin-like" evidence="9">
    <location>
        <begin position="34"/>
        <end position="98"/>
    </location>
</feature>
<evidence type="ECO:0000256" key="3">
    <source>
        <dbReference type="ARBA" id="ARBA00008430"/>
    </source>
</evidence>
<comment type="caution">
    <text evidence="10">The sequence shown here is derived from an EMBL/GenBank/DDBJ whole genome shotgun (WGS) entry which is preliminary data.</text>
</comment>
<accession>A0A2G8JG81</accession>
<keyword evidence="4" id="KW-0963">Cytoplasm</keyword>
<dbReference type="GO" id="GO:0005737">
    <property type="term" value="C:cytoplasm"/>
    <property type="evidence" value="ECO:0007669"/>
    <property type="project" value="UniProtKB-SubCell"/>
</dbReference>
<dbReference type="PRINTS" id="PR00348">
    <property type="entry name" value="UBIQUITIN"/>
</dbReference>
<dbReference type="EMBL" id="MRZV01002091">
    <property type="protein sequence ID" value="PIK34728.1"/>
    <property type="molecule type" value="Genomic_DNA"/>
</dbReference>
<evidence type="ECO:0000256" key="4">
    <source>
        <dbReference type="ARBA" id="ARBA00022490"/>
    </source>
</evidence>
<feature type="domain" description="Ubiquitin-like" evidence="9">
    <location>
        <begin position="110"/>
        <end position="185"/>
    </location>
</feature>
<feature type="domain" description="Ubiquitin-like" evidence="9">
    <location>
        <begin position="335"/>
        <end position="406"/>
    </location>
</feature>
<dbReference type="PROSITE" id="PS00299">
    <property type="entry name" value="UBIQUITIN_1"/>
    <property type="match status" value="3"/>
</dbReference>
<sequence length="1304" mass="148175">MLFDRELEKEKSLRYYNIQDESILQLQPILLESIRIRVFVNNSKQLLIGAEPEDKISDVKFKIQDKEGIPYGLQQLNFEGKQLEDSKPLSYYNIGKGNIKCIYFSLHDIMKIEIRTASGSTSTIAVKNDNTIKEVKSRIEDFTNIPEGKQLLIFDGKQLQDKLTLSDYNIENQSIVSLVNLQLGLRLTVTIYRKSLIDKTVTLVMDTCATVQDLKDTVQENADIPSEEQSLLFNDECLLDDKLLSEYNIKNGSNLPCVLAKTDGVHVFVDTLKDKIVVLNIQPNDTIEMLRLKLQGILATSASLCLFYQNSQLENYKTLTDYNIFNKSVIVAYSLRLIVRKSSGAKISLDVEPSDTVRSVKTRIRDEEGIPIDEQWIDFAGVELHDERTLSYYHVKKQSTMHLRLRCCNMKIYVRTSTNRAIMLKVEPSDTIENVKSYIHDKEGIPTLQQKLTFEGKQLEDSRTLSYYNVCKGKALYLVLPPMEIFVKTVFGKKITLEVDLSDRIEEVKSKIQDKEGIPPDQQKIIFAGEQLADGRTLSDYNICKKSIIYLVLRIRTGMQIFMKTLTGKTITLEVVPSETIDNVKSKIQDKEGIPPDQQRIIFAGNQLEDERTLSDYNVQNESTLHLVLRLRGDEELQLHDNRMCIFVQMMSSRTIKIRVCPHETISTVKSKIQDQVGFSQGFSQLTFAGKTLCDEQTLLYYAIEDQATLLLVPSSCDVSHIYVKPESGGSIKLQYAPQDTVGTFKRKVQDKLGVPPDYQHLTFNNKQLEDGNTFSDYQIQGGSTLYLHHQGTIPVIVAHPGKAALTVHCQSRDTVEIFKRKLLSQQYCLNLSGIELENDKSISSYNIQANTILGLEDTTNLNTNATDAVTLGPFEGTKVSRGTKWALYECAKVGKSQTFEEVRYNGSDGNDGYIVQVNFGNKNKIFTFPLTDVENLRMLKEKVYAADGDVHPDQQRIYGRGTELMDAEELVSLHVHDGKCILDLYSRKSKEISVLVIGMHGIRHKVAVDIFSTIKQLKKHLYWENNFCLEGKVLMFNGIHLDDSATFSNYNIDDKSVLYALEIPENHMNIKIRISTRDITSVFLSKSETIKNLKLLIRQHTFIPVDQQELTLHGTVLEDNKTLFEYFQDQEDGHILTLSLIHHIRISLTVCINMFKSSDYVVQSVSLLGSDTIEMLTQIVYQRVFILPKQQQLKKNGQILEHSKTLSKSNLTNGDIIFVDILPLCKITINLGEGHKPITVEILPNDTISEVKDHIQKESGILMNNRCLLHEGAVLEDHKSVDDYDIKDGSILFLSQRPPELVT</sequence>
<feature type="domain" description="Ubiquitin-like" evidence="9">
    <location>
        <begin position="265"/>
        <end position="330"/>
    </location>
</feature>
<evidence type="ECO:0000256" key="1">
    <source>
        <dbReference type="ARBA" id="ARBA00004123"/>
    </source>
</evidence>
<keyword evidence="8" id="KW-0539">Nucleus</keyword>
<dbReference type="Proteomes" id="UP000230750">
    <property type="component" value="Unassembled WGS sequence"/>
</dbReference>
<dbReference type="GO" id="GO:0005634">
    <property type="term" value="C:nucleus"/>
    <property type="evidence" value="ECO:0007669"/>
    <property type="project" value="UniProtKB-SubCell"/>
</dbReference>
<evidence type="ECO:0000313" key="11">
    <source>
        <dbReference type="Proteomes" id="UP000230750"/>
    </source>
</evidence>
<feature type="domain" description="Ubiquitin-like" evidence="9">
    <location>
        <begin position="916"/>
        <end position="982"/>
    </location>
</feature>
<comment type="subcellular location">
    <subcellularLocation>
        <location evidence="2">Cytoplasm</location>
    </subcellularLocation>
    <subcellularLocation>
        <location evidence="1">Nucleus</location>
    </subcellularLocation>
</comment>
<feature type="domain" description="Ubiquitin-like" evidence="9">
    <location>
        <begin position="720"/>
        <end position="788"/>
    </location>
</feature>
<gene>
    <name evidence="10" type="ORF">BSL78_28445</name>
</gene>
<keyword evidence="11" id="KW-1185">Reference proteome</keyword>
<feature type="domain" description="Ubiquitin-like" evidence="9">
    <location>
        <begin position="410"/>
        <end position="480"/>
    </location>
</feature>
<feature type="domain" description="Ubiquitin-like" evidence="9">
    <location>
        <begin position="1069"/>
        <end position="1127"/>
    </location>
</feature>
<feature type="domain" description="Ubiquitin-like" evidence="9">
    <location>
        <begin position="185"/>
        <end position="264"/>
    </location>
</feature>
<evidence type="ECO:0000256" key="5">
    <source>
        <dbReference type="ARBA" id="ARBA00022499"/>
    </source>
</evidence>
<keyword evidence="5" id="KW-1017">Isopeptide bond</keyword>
<dbReference type="InterPro" id="IPR000626">
    <property type="entry name" value="Ubiquitin-like_dom"/>
</dbReference>
<feature type="domain" description="Ubiquitin-like" evidence="9">
    <location>
        <begin position="993"/>
        <end position="1062"/>
    </location>
</feature>
<dbReference type="InterPro" id="IPR029071">
    <property type="entry name" value="Ubiquitin-like_domsf"/>
</dbReference>
<evidence type="ECO:0000256" key="7">
    <source>
        <dbReference type="ARBA" id="ARBA00022786"/>
    </source>
</evidence>
<evidence type="ECO:0000259" key="9">
    <source>
        <dbReference type="PROSITE" id="PS50053"/>
    </source>
</evidence>
<dbReference type="SMART" id="SM00213">
    <property type="entry name" value="UBQ"/>
    <property type="match status" value="16"/>
</dbReference>
<evidence type="ECO:0000313" key="10">
    <source>
        <dbReference type="EMBL" id="PIK34728.1"/>
    </source>
</evidence>
<dbReference type="STRING" id="307972.A0A2G8JG81"/>
<keyword evidence="7" id="KW-0833">Ubl conjugation pathway</keyword>
<dbReference type="OrthoDB" id="428577at2759"/>
<keyword evidence="6" id="KW-0677">Repeat</keyword>
<comment type="similarity">
    <text evidence="3">Belongs to the ubiquitin family.</text>
</comment>
<dbReference type="CDD" id="cd01803">
    <property type="entry name" value="Ubl_ubiquitin"/>
    <property type="match status" value="1"/>
</dbReference>